<dbReference type="InterPro" id="IPR024072">
    <property type="entry name" value="DHFR-like_dom_sf"/>
</dbReference>
<evidence type="ECO:0000259" key="1">
    <source>
        <dbReference type="Pfam" id="PF01872"/>
    </source>
</evidence>
<dbReference type="Pfam" id="PF01872">
    <property type="entry name" value="RibD_C"/>
    <property type="match status" value="1"/>
</dbReference>
<evidence type="ECO:0000313" key="3">
    <source>
        <dbReference type="Proteomes" id="UP000288293"/>
    </source>
</evidence>
<protein>
    <recommendedName>
        <fullName evidence="1">Bacterial bifunctional deaminase-reductase C-terminal domain-containing protein</fullName>
    </recommendedName>
</protein>
<proteinExistence type="predicted"/>
<sequence length="183" mass="19696">MAHVIYSINTTVNGLCHHLDSVVDEAHLEYAINLTLSAEALILGRTTFDLFMEFWPGAVERSELPVMTQALARAFNAIAKFVVTSRTAELCWNNSRLLSDLDQVASLLQKSTGRVVVFGSPGLATSMLTKGLVNEIHILAQPFIGVAGPQVFKGLAKRTNLSLLGSDSLPAGSVLLRYGVNNG</sequence>
<dbReference type="OrthoDB" id="9782335at2"/>
<dbReference type="Proteomes" id="UP000288293">
    <property type="component" value="Unassembled WGS sequence"/>
</dbReference>
<organism evidence="2 3">
    <name type="scientific">Aliidiomarina minuta</name>
    <dbReference type="NCBI Taxonomy" id="880057"/>
    <lineage>
        <taxon>Bacteria</taxon>
        <taxon>Pseudomonadati</taxon>
        <taxon>Pseudomonadota</taxon>
        <taxon>Gammaproteobacteria</taxon>
        <taxon>Alteromonadales</taxon>
        <taxon>Idiomarinaceae</taxon>
        <taxon>Aliidiomarina</taxon>
    </lineage>
</organism>
<dbReference type="SUPFAM" id="SSF53597">
    <property type="entry name" value="Dihydrofolate reductase-like"/>
    <property type="match status" value="1"/>
</dbReference>
<dbReference type="Gene3D" id="3.40.430.10">
    <property type="entry name" value="Dihydrofolate Reductase, subunit A"/>
    <property type="match status" value="1"/>
</dbReference>
<dbReference type="InterPro" id="IPR002734">
    <property type="entry name" value="RibDG_C"/>
</dbReference>
<dbReference type="AlphaFoldDB" id="A0A432W4F7"/>
<evidence type="ECO:0000313" key="2">
    <source>
        <dbReference type="EMBL" id="RUO24375.1"/>
    </source>
</evidence>
<feature type="domain" description="Bacterial bifunctional deaminase-reductase C-terminal" evidence="1">
    <location>
        <begin position="34"/>
        <end position="173"/>
    </location>
</feature>
<dbReference type="EMBL" id="PIPL01000002">
    <property type="protein sequence ID" value="RUO24375.1"/>
    <property type="molecule type" value="Genomic_DNA"/>
</dbReference>
<gene>
    <name evidence="2" type="ORF">CWE09_10920</name>
</gene>
<keyword evidence="3" id="KW-1185">Reference proteome</keyword>
<name>A0A432W4F7_9GAMM</name>
<reference evidence="2 3" key="1">
    <citation type="journal article" date="2011" name="Front. Microbiol.">
        <title>Genomic signatures of strain selection and enhancement in Bacillus atrophaeus var. globigii, a historical biowarfare simulant.</title>
        <authorList>
            <person name="Gibbons H.S."/>
            <person name="Broomall S.M."/>
            <person name="McNew L.A."/>
            <person name="Daligault H."/>
            <person name="Chapman C."/>
            <person name="Bruce D."/>
            <person name="Karavis M."/>
            <person name="Krepps M."/>
            <person name="McGregor P.A."/>
            <person name="Hong C."/>
            <person name="Park K.H."/>
            <person name="Akmal A."/>
            <person name="Feldman A."/>
            <person name="Lin J.S."/>
            <person name="Chang W.E."/>
            <person name="Higgs B.W."/>
            <person name="Demirev P."/>
            <person name="Lindquist J."/>
            <person name="Liem A."/>
            <person name="Fochler E."/>
            <person name="Read T.D."/>
            <person name="Tapia R."/>
            <person name="Johnson S."/>
            <person name="Bishop-Lilly K.A."/>
            <person name="Detter C."/>
            <person name="Han C."/>
            <person name="Sozhamannan S."/>
            <person name="Rosenzweig C.N."/>
            <person name="Skowronski E.W."/>
        </authorList>
    </citation>
    <scope>NUCLEOTIDE SEQUENCE [LARGE SCALE GENOMIC DNA]</scope>
    <source>
        <strain evidence="2 3">MLST1</strain>
    </source>
</reference>
<dbReference type="RefSeq" id="WP_126804078.1">
    <property type="nucleotide sequence ID" value="NZ_PIPL01000002.1"/>
</dbReference>
<comment type="caution">
    <text evidence="2">The sequence shown here is derived from an EMBL/GenBank/DDBJ whole genome shotgun (WGS) entry which is preliminary data.</text>
</comment>
<dbReference type="GO" id="GO:0008703">
    <property type="term" value="F:5-amino-6-(5-phosphoribosylamino)uracil reductase activity"/>
    <property type="evidence" value="ECO:0007669"/>
    <property type="project" value="InterPro"/>
</dbReference>
<accession>A0A432W4F7</accession>
<dbReference type="GO" id="GO:0009231">
    <property type="term" value="P:riboflavin biosynthetic process"/>
    <property type="evidence" value="ECO:0007669"/>
    <property type="project" value="InterPro"/>
</dbReference>